<evidence type="ECO:0000313" key="2">
    <source>
        <dbReference type="Proteomes" id="UP000300879"/>
    </source>
</evidence>
<dbReference type="NCBIfam" id="NF010181">
    <property type="entry name" value="PRK13660.1"/>
    <property type="match status" value="1"/>
</dbReference>
<dbReference type="Proteomes" id="UP000300879">
    <property type="component" value="Chromosome"/>
</dbReference>
<accession>A0A4P8XKC0</accession>
<dbReference type="KEGG" id="palo:E6C60_1143"/>
<dbReference type="OrthoDB" id="2301957at2"/>
<dbReference type="Gene3D" id="3.40.50.450">
    <property type="match status" value="1"/>
</dbReference>
<dbReference type="SUPFAM" id="SSF102405">
    <property type="entry name" value="MCP/YpsA-like"/>
    <property type="match status" value="1"/>
</dbReference>
<proteinExistence type="predicted"/>
<sequence length="183" mass="21259">MKNLLITGYRAHELGVYSNKHKGIPYIIKAIESRLIPFLEDGLEWVLTPGQYGVDLWAIEAAIRLKSRYPQLKCSIVTAYSHPEEQWNEEKKTYFQGLIRQVDFYTSVSKKGYEGSWQFKARDELLLRKSDGILLVYDEENGEASPRFIKEQAMRQHLESGYGYVNIGHEEIQAALEDDQPWE</sequence>
<dbReference type="PANTHER" id="PTHR38440">
    <property type="entry name" value="UPF0398 PROTEIN YPSA"/>
    <property type="match status" value="1"/>
</dbReference>
<dbReference type="AlphaFoldDB" id="A0A4P8XKC0"/>
<name>A0A4P8XKC0_9BACL</name>
<dbReference type="EMBL" id="CP040396">
    <property type="protein sequence ID" value="QCT01861.1"/>
    <property type="molecule type" value="Genomic_DNA"/>
</dbReference>
<dbReference type="InterPro" id="IPR010697">
    <property type="entry name" value="YspA"/>
</dbReference>
<dbReference type="PANTHER" id="PTHR38440:SF1">
    <property type="entry name" value="UPF0398 PROTEIN SPR0331"/>
    <property type="match status" value="1"/>
</dbReference>
<gene>
    <name evidence="1" type="ORF">E6C60_1143</name>
</gene>
<reference evidence="1 2" key="1">
    <citation type="submission" date="2019-05" db="EMBL/GenBank/DDBJ databases">
        <authorList>
            <person name="Chen C."/>
        </authorList>
    </citation>
    <scope>NUCLEOTIDE SEQUENCE [LARGE SCALE GENOMIC DNA]</scope>
    <source>
        <strain evidence="1 2">HB172198</strain>
    </source>
</reference>
<dbReference type="RefSeq" id="WP_138224912.1">
    <property type="nucleotide sequence ID" value="NZ_CP040396.1"/>
</dbReference>
<dbReference type="Pfam" id="PF06908">
    <property type="entry name" value="YpsA"/>
    <property type="match status" value="1"/>
</dbReference>
<keyword evidence="2" id="KW-1185">Reference proteome</keyword>
<evidence type="ECO:0000313" key="1">
    <source>
        <dbReference type="EMBL" id="QCT01861.1"/>
    </source>
</evidence>
<organism evidence="1 2">
    <name type="scientific">Paenibacillus algicola</name>
    <dbReference type="NCBI Taxonomy" id="2565926"/>
    <lineage>
        <taxon>Bacteria</taxon>
        <taxon>Bacillati</taxon>
        <taxon>Bacillota</taxon>
        <taxon>Bacilli</taxon>
        <taxon>Bacillales</taxon>
        <taxon>Paenibacillaceae</taxon>
        <taxon>Paenibacillus</taxon>
    </lineage>
</organism>
<protein>
    <submittedName>
        <fullName evidence="1">Uncharacterized protein</fullName>
    </submittedName>
</protein>